<feature type="transmembrane region" description="Helical" evidence="1">
    <location>
        <begin position="20"/>
        <end position="45"/>
    </location>
</feature>
<organism evidence="2 3">
    <name type="scientific">Pseudonocardia endophytica</name>
    <dbReference type="NCBI Taxonomy" id="401976"/>
    <lineage>
        <taxon>Bacteria</taxon>
        <taxon>Bacillati</taxon>
        <taxon>Actinomycetota</taxon>
        <taxon>Actinomycetes</taxon>
        <taxon>Pseudonocardiales</taxon>
        <taxon>Pseudonocardiaceae</taxon>
        <taxon>Pseudonocardia</taxon>
    </lineage>
</organism>
<protein>
    <submittedName>
        <fullName evidence="2">Uncharacterized protein</fullName>
    </submittedName>
</protein>
<evidence type="ECO:0000256" key="1">
    <source>
        <dbReference type="SAM" id="Phobius"/>
    </source>
</evidence>
<name>A0A4V2PHL8_PSEEN</name>
<keyword evidence="3" id="KW-1185">Reference proteome</keyword>
<comment type="caution">
    <text evidence="2">The sequence shown here is derived from an EMBL/GenBank/DDBJ whole genome shotgun (WGS) entry which is preliminary data.</text>
</comment>
<keyword evidence="1" id="KW-1133">Transmembrane helix</keyword>
<proteinExistence type="predicted"/>
<keyword evidence="1" id="KW-0472">Membrane</keyword>
<evidence type="ECO:0000313" key="2">
    <source>
        <dbReference type="EMBL" id="TCK21196.1"/>
    </source>
</evidence>
<keyword evidence="1" id="KW-0812">Transmembrane</keyword>
<dbReference type="Proteomes" id="UP000295560">
    <property type="component" value="Unassembled WGS sequence"/>
</dbReference>
<dbReference type="AlphaFoldDB" id="A0A4V2PHL8"/>
<accession>A0A4V2PHL8</accession>
<reference evidence="2 3" key="1">
    <citation type="submission" date="2019-03" db="EMBL/GenBank/DDBJ databases">
        <title>Sequencing the genomes of 1000 actinobacteria strains.</title>
        <authorList>
            <person name="Klenk H.-P."/>
        </authorList>
    </citation>
    <scope>NUCLEOTIDE SEQUENCE [LARGE SCALE GENOMIC DNA]</scope>
    <source>
        <strain evidence="2 3">DSM 44969</strain>
    </source>
</reference>
<sequence length="59" mass="6744">MWDVRELADWWDAVELWVTQLAFGFQVVLVILVVIPVCALIAAGLDRLTSRFDSPADRR</sequence>
<dbReference type="EMBL" id="SMFZ01000002">
    <property type="protein sequence ID" value="TCK21196.1"/>
    <property type="molecule type" value="Genomic_DNA"/>
</dbReference>
<gene>
    <name evidence="2" type="ORF">EV378_5175</name>
</gene>
<evidence type="ECO:0000313" key="3">
    <source>
        <dbReference type="Proteomes" id="UP000295560"/>
    </source>
</evidence>